<dbReference type="AlphaFoldDB" id="B0DQL6"/>
<keyword evidence="3" id="KW-1185">Reference proteome</keyword>
<gene>
    <name evidence="2" type="ORF">LACBIDRAFT_331796</name>
</gene>
<sequence length="191" mass="21878">MFERKYESLGFSWRRFIPRESRQLPAHANQVSNMVVVTAVELKEYFDRKANAFQSRGELMAVLRHFEQTSHTSKGASCMLKAIIDAATGNFFTIIWSKLMWLASSVRRNPALRPINMDPAPLGKPTEDTAPTVQPAKTPAPSATRPPLRPIRPRPPRPHVDTQMCWIRPSRARILEFMYNLMYSVSFFSTL</sequence>
<evidence type="ECO:0000256" key="1">
    <source>
        <dbReference type="SAM" id="MobiDB-lite"/>
    </source>
</evidence>
<proteinExistence type="predicted"/>
<dbReference type="EMBL" id="DS547126">
    <property type="protein sequence ID" value="EDR03139.1"/>
    <property type="molecule type" value="Genomic_DNA"/>
</dbReference>
<name>B0DQL6_LACBS</name>
<evidence type="ECO:0000313" key="2">
    <source>
        <dbReference type="EMBL" id="EDR03139.1"/>
    </source>
</evidence>
<dbReference type="RefSeq" id="XP_001886280.1">
    <property type="nucleotide sequence ID" value="XM_001886245.1"/>
</dbReference>
<dbReference type="InParanoid" id="B0DQL6"/>
<accession>B0DQL6</accession>
<dbReference type="KEGG" id="lbc:LACBIDRAFT_331796"/>
<protein>
    <submittedName>
        <fullName evidence="2">Predicted protein</fullName>
    </submittedName>
</protein>
<organism evidence="3">
    <name type="scientific">Laccaria bicolor (strain S238N-H82 / ATCC MYA-4686)</name>
    <name type="common">Bicoloured deceiver</name>
    <name type="synonym">Laccaria laccata var. bicolor</name>
    <dbReference type="NCBI Taxonomy" id="486041"/>
    <lineage>
        <taxon>Eukaryota</taxon>
        <taxon>Fungi</taxon>
        <taxon>Dikarya</taxon>
        <taxon>Basidiomycota</taxon>
        <taxon>Agaricomycotina</taxon>
        <taxon>Agaricomycetes</taxon>
        <taxon>Agaricomycetidae</taxon>
        <taxon>Agaricales</taxon>
        <taxon>Agaricineae</taxon>
        <taxon>Hydnangiaceae</taxon>
        <taxon>Laccaria</taxon>
    </lineage>
</organism>
<dbReference type="GeneID" id="6081824"/>
<dbReference type="HOGENOM" id="CLU_1421648_0_0_1"/>
<dbReference type="Proteomes" id="UP000001194">
    <property type="component" value="Unassembled WGS sequence"/>
</dbReference>
<reference evidence="2 3" key="1">
    <citation type="journal article" date="2008" name="Nature">
        <title>The genome of Laccaria bicolor provides insights into mycorrhizal symbiosis.</title>
        <authorList>
            <person name="Martin F."/>
            <person name="Aerts A."/>
            <person name="Ahren D."/>
            <person name="Brun A."/>
            <person name="Danchin E.G.J."/>
            <person name="Duchaussoy F."/>
            <person name="Gibon J."/>
            <person name="Kohler A."/>
            <person name="Lindquist E."/>
            <person name="Pereda V."/>
            <person name="Salamov A."/>
            <person name="Shapiro H.J."/>
            <person name="Wuyts J."/>
            <person name="Blaudez D."/>
            <person name="Buee M."/>
            <person name="Brokstein P."/>
            <person name="Canbaeck B."/>
            <person name="Cohen D."/>
            <person name="Courty P.E."/>
            <person name="Coutinho P.M."/>
            <person name="Delaruelle C."/>
            <person name="Detter J.C."/>
            <person name="Deveau A."/>
            <person name="DiFazio S."/>
            <person name="Duplessis S."/>
            <person name="Fraissinet-Tachet L."/>
            <person name="Lucic E."/>
            <person name="Frey-Klett P."/>
            <person name="Fourrey C."/>
            <person name="Feussner I."/>
            <person name="Gay G."/>
            <person name="Grimwood J."/>
            <person name="Hoegger P.J."/>
            <person name="Jain P."/>
            <person name="Kilaru S."/>
            <person name="Labbe J."/>
            <person name="Lin Y.C."/>
            <person name="Legue V."/>
            <person name="Le Tacon F."/>
            <person name="Marmeisse R."/>
            <person name="Melayah D."/>
            <person name="Montanini B."/>
            <person name="Muratet M."/>
            <person name="Nehls U."/>
            <person name="Niculita-Hirzel H."/>
            <person name="Oudot-Le Secq M.P."/>
            <person name="Peter M."/>
            <person name="Quesneville H."/>
            <person name="Rajashekar B."/>
            <person name="Reich M."/>
            <person name="Rouhier N."/>
            <person name="Schmutz J."/>
            <person name="Yin T."/>
            <person name="Chalot M."/>
            <person name="Henrissat B."/>
            <person name="Kuees U."/>
            <person name="Lucas S."/>
            <person name="Van de Peer Y."/>
            <person name="Podila G.K."/>
            <person name="Polle A."/>
            <person name="Pukkila P.J."/>
            <person name="Richardson P.M."/>
            <person name="Rouze P."/>
            <person name="Sanders I.R."/>
            <person name="Stajich J.E."/>
            <person name="Tunlid A."/>
            <person name="Tuskan G."/>
            <person name="Grigoriev I.V."/>
        </authorList>
    </citation>
    <scope>NUCLEOTIDE SEQUENCE [LARGE SCALE GENOMIC DNA]</scope>
    <source>
        <strain evidence="3">S238N-H82 / ATCC MYA-4686</strain>
    </source>
</reference>
<evidence type="ECO:0000313" key="3">
    <source>
        <dbReference type="Proteomes" id="UP000001194"/>
    </source>
</evidence>
<feature type="region of interest" description="Disordered" evidence="1">
    <location>
        <begin position="116"/>
        <end position="158"/>
    </location>
</feature>